<protein>
    <submittedName>
        <fullName evidence="8">Pilus assembly protein</fullName>
    </submittedName>
</protein>
<dbReference type="InterPro" id="IPR015943">
    <property type="entry name" value="WD40/YVTN_repeat-like_dom_sf"/>
</dbReference>
<evidence type="ECO:0000256" key="2">
    <source>
        <dbReference type="ARBA" id="ARBA00008387"/>
    </source>
</evidence>
<comment type="similarity">
    <text evidence="2">Belongs to the PilY1 family.</text>
</comment>
<dbReference type="AlphaFoldDB" id="A0A4Q1K2Q2"/>
<keyword evidence="3" id="KW-1029">Fimbrium biogenesis</keyword>
<sequence length="702" mass="73849">MRYWKSDLRSDLENVVPVTAEDPAFWQHMVTFGISIGSRGRLDPTTALPGLVAGTTAWPSPGKNVIENIDDMWHATINGRGKFLVATDPEQFKQGLQDSLATIANRTGSFSNVSANGARVQAGTYIYQSRYLSGIWSGELSAYAWSGVTSSFNTTASWEAGSLIQYAGRRVFTSDGTVGAEFPTPSQQVALERTGSSNFPVTGADNAQYIKGDRSLEANQGGNLRNRTTLLGDIVSSSPVYDPRTNTIYVGANDGMLHAFNANNGQERFAYVPAGLNFTELASLSRPDYEHRYFVDGSILVSSETQTPGKSYLVSPLGRGGKGLFALDVTSPGSFASNKVMWEKTETPGRNMGLILGRPIIGRLNTGDTVVIVGNGLNSSNDKAALLIYDLATGTLIKEINTNVGSATAPNGLMAPIGRDEDGNGTLDTIYAGDMLGNVWKFSLTGGAGSWDGASKMKKLFSAARGGVVQPITGGLMVGVEPSTFKTWVFFGTGRFITVGDIIDKSVQSLYGIVDSGATVSRASLTERKIKIIGTASNGLPARGFEANSALPPASPGWFIDLLTPPNPPGTAEGERVVGTPVMDGSVLVVSSVIPTNTACESDGRGFLNALDAFTGTSTLTSYFDVNNDGDFTNDNIGSGSSQTPIGSVDLGVGMVSQPSLLGGGNGTGEVCVGGSMGNKACVAKEDPRTAGRVSWREVRTN</sequence>
<organism evidence="8 9">
    <name type="scientific">Pseudoxanthomonas composti</name>
    <dbReference type="NCBI Taxonomy" id="2137479"/>
    <lineage>
        <taxon>Bacteria</taxon>
        <taxon>Pseudomonadati</taxon>
        <taxon>Pseudomonadota</taxon>
        <taxon>Gammaproteobacteria</taxon>
        <taxon>Lysobacterales</taxon>
        <taxon>Lysobacteraceae</taxon>
        <taxon>Pseudoxanthomonas</taxon>
    </lineage>
</organism>
<dbReference type="EMBL" id="SAWZ01000001">
    <property type="protein sequence ID" value="RXR08866.1"/>
    <property type="molecule type" value="Genomic_DNA"/>
</dbReference>
<evidence type="ECO:0000313" key="8">
    <source>
        <dbReference type="EMBL" id="RXR08866.1"/>
    </source>
</evidence>
<evidence type="ECO:0000256" key="3">
    <source>
        <dbReference type="ARBA" id="ARBA00022558"/>
    </source>
</evidence>
<dbReference type="GO" id="GO:0046872">
    <property type="term" value="F:metal ion binding"/>
    <property type="evidence" value="ECO:0007669"/>
    <property type="project" value="UniProtKB-KW"/>
</dbReference>
<comment type="caution">
    <text evidence="8">The sequence shown here is derived from an EMBL/GenBank/DDBJ whole genome shotgun (WGS) entry which is preliminary data.</text>
</comment>
<keyword evidence="5" id="KW-0106">Calcium</keyword>
<evidence type="ECO:0000256" key="1">
    <source>
        <dbReference type="ARBA" id="ARBA00004561"/>
    </source>
</evidence>
<accession>A0A4Q1K2Q2</accession>
<name>A0A4Q1K2Q2_9GAMM</name>
<dbReference type="InterPro" id="IPR008707">
    <property type="entry name" value="B-propeller_PilY1"/>
</dbReference>
<keyword evidence="6" id="KW-0281">Fimbrium</keyword>
<comment type="subcellular location">
    <subcellularLocation>
        <location evidence="1">Fimbrium</location>
    </subcellularLocation>
</comment>
<reference evidence="8 9" key="1">
    <citation type="submission" date="2019-01" db="EMBL/GenBank/DDBJ databases">
        <title>Pseudoxanthomonas composti sp. nov., isolated from compost.</title>
        <authorList>
            <person name="Yang G."/>
        </authorList>
    </citation>
    <scope>NUCLEOTIDE SEQUENCE [LARGE SCALE GENOMIC DNA]</scope>
    <source>
        <strain evidence="8 9">GSS15</strain>
    </source>
</reference>
<evidence type="ECO:0000313" key="9">
    <source>
        <dbReference type="Proteomes" id="UP000289784"/>
    </source>
</evidence>
<dbReference type="SUPFAM" id="SSF50998">
    <property type="entry name" value="Quinoprotein alcohol dehydrogenase-like"/>
    <property type="match status" value="1"/>
</dbReference>
<feature type="domain" description="PilY1 beta-propeller" evidence="7">
    <location>
        <begin position="243"/>
        <end position="518"/>
    </location>
</feature>
<evidence type="ECO:0000256" key="5">
    <source>
        <dbReference type="ARBA" id="ARBA00022837"/>
    </source>
</evidence>
<gene>
    <name evidence="8" type="ORF">EPA99_01520</name>
</gene>
<evidence type="ECO:0000259" key="7">
    <source>
        <dbReference type="Pfam" id="PF05567"/>
    </source>
</evidence>
<dbReference type="Pfam" id="PF05567">
    <property type="entry name" value="T4P_PilY1"/>
    <property type="match status" value="1"/>
</dbReference>
<evidence type="ECO:0000256" key="6">
    <source>
        <dbReference type="ARBA" id="ARBA00023263"/>
    </source>
</evidence>
<dbReference type="Proteomes" id="UP000289784">
    <property type="component" value="Unassembled WGS sequence"/>
</dbReference>
<keyword evidence="9" id="KW-1185">Reference proteome</keyword>
<dbReference type="OrthoDB" id="7156875at2"/>
<evidence type="ECO:0000256" key="4">
    <source>
        <dbReference type="ARBA" id="ARBA00022723"/>
    </source>
</evidence>
<keyword evidence="4" id="KW-0479">Metal-binding</keyword>
<dbReference type="GO" id="GO:0009289">
    <property type="term" value="C:pilus"/>
    <property type="evidence" value="ECO:0007669"/>
    <property type="project" value="UniProtKB-SubCell"/>
</dbReference>
<dbReference type="Gene3D" id="2.130.10.10">
    <property type="entry name" value="YVTN repeat-like/Quinoprotein amine dehydrogenase"/>
    <property type="match status" value="1"/>
</dbReference>
<proteinExistence type="inferred from homology"/>
<dbReference type="InterPro" id="IPR011047">
    <property type="entry name" value="Quinoprotein_ADH-like_sf"/>
</dbReference>